<evidence type="ECO:0000313" key="3">
    <source>
        <dbReference type="EMBL" id="THV14598.1"/>
    </source>
</evidence>
<dbReference type="SUPFAM" id="SSF52540">
    <property type="entry name" value="P-loop containing nucleoside triphosphate hydrolases"/>
    <property type="match status" value="1"/>
</dbReference>
<name>A0A4S8NDR2_9ACTN</name>
<dbReference type="InterPro" id="IPR041664">
    <property type="entry name" value="AAA_16"/>
</dbReference>
<keyword evidence="4" id="KW-1185">Reference proteome</keyword>
<evidence type="ECO:0000313" key="4">
    <source>
        <dbReference type="Proteomes" id="UP000307087"/>
    </source>
</evidence>
<organism evidence="3 4">
    <name type="scientific">Nocardioides caeni</name>
    <dbReference type="NCBI Taxonomy" id="574700"/>
    <lineage>
        <taxon>Bacteria</taxon>
        <taxon>Bacillati</taxon>
        <taxon>Actinomycetota</taxon>
        <taxon>Actinomycetes</taxon>
        <taxon>Propionibacteriales</taxon>
        <taxon>Nocardioidaceae</taxon>
        <taxon>Nocardioides</taxon>
    </lineage>
</organism>
<gene>
    <name evidence="3" type="ORF">E9934_07975</name>
</gene>
<dbReference type="EMBL" id="STGW01000004">
    <property type="protein sequence ID" value="THV14598.1"/>
    <property type="molecule type" value="Genomic_DNA"/>
</dbReference>
<evidence type="ECO:0000256" key="1">
    <source>
        <dbReference type="SAM" id="MobiDB-lite"/>
    </source>
</evidence>
<dbReference type="Gene3D" id="3.40.50.300">
    <property type="entry name" value="P-loop containing nucleotide triphosphate hydrolases"/>
    <property type="match status" value="1"/>
</dbReference>
<accession>A0A4S8NDR2</accession>
<feature type="domain" description="Orc1-like AAA ATPase" evidence="2">
    <location>
        <begin position="146"/>
        <end position="312"/>
    </location>
</feature>
<protein>
    <submittedName>
        <fullName evidence="3">ATP/GTP-binding protein</fullName>
    </submittedName>
</protein>
<sequence length="516" mass="53793">MAVDDGGDLVLAADAAGGALAELGAQLGLDLLGAHRFLLVSGGGAPARTRNAALPSPGDRRGARRRGKRAGPVDHGVTEAGAPSPRQPGKPTRGGRAGRNRHGVGPAGRAGQGRYLRILCESIGRYRIVVVPPSNPFTPGQSPRFLAGRTAERRRIQDRLARVATYGELGGPLLVFHAPRGLGKTSLLRAAEAEAATLGFVSVWVACARDQQLLPELAQRVRGSLARHDALGDSGRTTRLEGLTVELGVPGARVQAALGRRDQPPATAPILAVEELLSEAAGLVRAHSGAGLVVFLDELHAADAGELAVLLNAWQNLDGAGRPTPLSIVTAGLPVTPEAITRAATFGERSTFVPLDLLADTDARTALVRTAEVEGVAWTDEALDLVTAEAHGHPYLLQLLGNTTWDAAAPSRGATLTSDDVRRGVPHAQTQLAAMHRARWGAATPTERAFLAAMAAVGDGNVTRAEIAAGMGRDSRGISDPRERLIEKGVIEPVGHGLVRFTLPGFGAYVRGLDEA</sequence>
<proteinExistence type="predicted"/>
<reference evidence="3 4" key="1">
    <citation type="journal article" date="2009" name="Int. J. Syst. Evol. Microbiol.">
        <title>Nocardioides caeni sp. nov., isolated from wastewater.</title>
        <authorList>
            <person name="Yoon J.H."/>
            <person name="Kang S.J."/>
            <person name="Park S."/>
            <person name="Kim W."/>
            <person name="Oh T.K."/>
        </authorList>
    </citation>
    <scope>NUCLEOTIDE SEQUENCE [LARGE SCALE GENOMIC DNA]</scope>
    <source>
        <strain evidence="3 4">DSM 23134</strain>
    </source>
</reference>
<comment type="caution">
    <text evidence="3">The sequence shown here is derived from an EMBL/GenBank/DDBJ whole genome shotgun (WGS) entry which is preliminary data.</text>
</comment>
<dbReference type="Pfam" id="PF13191">
    <property type="entry name" value="AAA_16"/>
    <property type="match status" value="1"/>
</dbReference>
<dbReference type="AlphaFoldDB" id="A0A4S8NDR2"/>
<dbReference type="Proteomes" id="UP000307087">
    <property type="component" value="Unassembled WGS sequence"/>
</dbReference>
<dbReference type="InterPro" id="IPR027417">
    <property type="entry name" value="P-loop_NTPase"/>
</dbReference>
<feature type="region of interest" description="Disordered" evidence="1">
    <location>
        <begin position="44"/>
        <end position="109"/>
    </location>
</feature>
<evidence type="ECO:0000259" key="2">
    <source>
        <dbReference type="Pfam" id="PF13191"/>
    </source>
</evidence>